<keyword evidence="6" id="KW-0325">Glycoprotein</keyword>
<dbReference type="STRING" id="983965.A0A2T4CAP7"/>
<feature type="region of interest" description="Disordered" evidence="8">
    <location>
        <begin position="177"/>
        <end position="203"/>
    </location>
</feature>
<dbReference type="GO" id="GO:0005886">
    <property type="term" value="C:plasma membrane"/>
    <property type="evidence" value="ECO:0007669"/>
    <property type="project" value="UniProtKB-SubCell"/>
</dbReference>
<dbReference type="InterPro" id="IPR046936">
    <property type="entry name" value="BIM1-like"/>
</dbReference>
<keyword evidence="5 9" id="KW-0472">Membrane</keyword>
<dbReference type="PANTHER" id="PTHR34992">
    <property type="entry name" value="HYPHAL ANASTAMOSIS-7 PROTEIN"/>
    <property type="match status" value="1"/>
</dbReference>
<feature type="transmembrane region" description="Helical" evidence="9">
    <location>
        <begin position="215"/>
        <end position="236"/>
    </location>
</feature>
<evidence type="ECO:0000256" key="8">
    <source>
        <dbReference type="SAM" id="MobiDB-lite"/>
    </source>
</evidence>
<dbReference type="GO" id="GO:0098552">
    <property type="term" value="C:side of membrane"/>
    <property type="evidence" value="ECO:0007669"/>
    <property type="project" value="UniProtKB-KW"/>
</dbReference>
<dbReference type="EMBL" id="KZ679129">
    <property type="protein sequence ID" value="PTB78598.1"/>
    <property type="molecule type" value="Genomic_DNA"/>
</dbReference>
<feature type="domain" description="Copper acquisition factor BIM1-like" evidence="11">
    <location>
        <begin position="25"/>
        <end position="170"/>
    </location>
</feature>
<feature type="chain" id="PRO_5015710743" description="Copper acquisition factor BIM1-like domain-containing protein" evidence="10">
    <location>
        <begin position="20"/>
        <end position="259"/>
    </location>
</feature>
<evidence type="ECO:0000256" key="4">
    <source>
        <dbReference type="ARBA" id="ARBA00022729"/>
    </source>
</evidence>
<comment type="subcellular location">
    <subcellularLocation>
        <location evidence="1">Cell membrane</location>
        <topology evidence="1">Lipid-anchor</topology>
        <topology evidence="1">GPI-anchor</topology>
    </subcellularLocation>
</comment>
<proteinExistence type="predicted"/>
<evidence type="ECO:0000256" key="6">
    <source>
        <dbReference type="ARBA" id="ARBA00023180"/>
    </source>
</evidence>
<dbReference type="OrthoDB" id="2587363at2759"/>
<evidence type="ECO:0000256" key="2">
    <source>
        <dbReference type="ARBA" id="ARBA00022475"/>
    </source>
</evidence>
<evidence type="ECO:0000313" key="12">
    <source>
        <dbReference type="EMBL" id="PTB78598.1"/>
    </source>
</evidence>
<gene>
    <name evidence="12" type="ORF">M440DRAFT_1461682</name>
</gene>
<keyword evidence="3" id="KW-0336">GPI-anchor</keyword>
<evidence type="ECO:0000256" key="3">
    <source>
        <dbReference type="ARBA" id="ARBA00022622"/>
    </source>
</evidence>
<evidence type="ECO:0000313" key="13">
    <source>
        <dbReference type="Proteomes" id="UP000240760"/>
    </source>
</evidence>
<dbReference type="Proteomes" id="UP000240760">
    <property type="component" value="Unassembled WGS sequence"/>
</dbReference>
<reference evidence="12 13" key="1">
    <citation type="submission" date="2016-07" db="EMBL/GenBank/DDBJ databases">
        <title>Multiple horizontal gene transfer events from other fungi enriched the ability of initially mycotrophic Trichoderma (Ascomycota) to feed on dead plant biomass.</title>
        <authorList>
            <consortium name="DOE Joint Genome Institute"/>
            <person name="Aerts A."/>
            <person name="Atanasova L."/>
            <person name="Chenthamara K."/>
            <person name="Zhang J."/>
            <person name="Grujic M."/>
            <person name="Henrissat B."/>
            <person name="Kuo A."/>
            <person name="Salamov A."/>
            <person name="Lipzen A."/>
            <person name="Labutti K."/>
            <person name="Barry K."/>
            <person name="Miao Y."/>
            <person name="Rahimi M.J."/>
            <person name="Shen Q."/>
            <person name="Grigoriev I.V."/>
            <person name="Kubicek C.P."/>
            <person name="Druzhinina I.S."/>
        </authorList>
    </citation>
    <scope>NUCLEOTIDE SEQUENCE [LARGE SCALE GENOMIC DNA]</scope>
    <source>
        <strain evidence="12 13">ATCC 18648</strain>
    </source>
</reference>
<sequence length="259" mass="28561">MFAPILLVLLLVLGRMAFAEPTVGAALFGWPPPRPFNYYTERLAPCGSPLGSGERVVLPTKSARVAFFAERDVGLNLAISYSQDPAFQEDFESLKYSIAAGPVDLVSGITCIILGTPIPGAAHGRNATLQLKYLSNYDSPNHYEYRYSCADVTFSDTANSYNGDICMNKTQPIAYDRLPLPFPDPEDERDDREPPPPDRGNWVEAEVERPPFPSWGVALIAIAGSFLCSIIFLLVYKCIIEPHRSRKPVSSNPWVPPPV</sequence>
<keyword evidence="4 10" id="KW-0732">Signal</keyword>
<accession>A0A2T4CAP7</accession>
<keyword evidence="13" id="KW-1185">Reference proteome</keyword>
<dbReference type="AlphaFoldDB" id="A0A2T4CAP7"/>
<keyword evidence="7" id="KW-0449">Lipoprotein</keyword>
<feature type="signal peptide" evidence="10">
    <location>
        <begin position="1"/>
        <end position="19"/>
    </location>
</feature>
<organism evidence="12 13">
    <name type="scientific">Trichoderma longibrachiatum ATCC 18648</name>
    <dbReference type="NCBI Taxonomy" id="983965"/>
    <lineage>
        <taxon>Eukaryota</taxon>
        <taxon>Fungi</taxon>
        <taxon>Dikarya</taxon>
        <taxon>Ascomycota</taxon>
        <taxon>Pezizomycotina</taxon>
        <taxon>Sordariomycetes</taxon>
        <taxon>Hypocreomycetidae</taxon>
        <taxon>Hypocreales</taxon>
        <taxon>Hypocreaceae</taxon>
        <taxon>Trichoderma</taxon>
    </lineage>
</organism>
<keyword evidence="9" id="KW-0812">Transmembrane</keyword>
<keyword evidence="2" id="KW-1003">Cell membrane</keyword>
<evidence type="ECO:0000256" key="9">
    <source>
        <dbReference type="SAM" id="Phobius"/>
    </source>
</evidence>
<keyword evidence="9" id="KW-1133">Transmembrane helix</keyword>
<evidence type="ECO:0000259" key="11">
    <source>
        <dbReference type="Pfam" id="PF20238"/>
    </source>
</evidence>
<evidence type="ECO:0000256" key="1">
    <source>
        <dbReference type="ARBA" id="ARBA00004609"/>
    </source>
</evidence>
<protein>
    <recommendedName>
        <fullName evidence="11">Copper acquisition factor BIM1-like domain-containing protein</fullName>
    </recommendedName>
</protein>
<evidence type="ECO:0000256" key="5">
    <source>
        <dbReference type="ARBA" id="ARBA00023136"/>
    </source>
</evidence>
<name>A0A2T4CAP7_TRILO</name>
<dbReference type="InterPro" id="IPR046530">
    <property type="entry name" value="BIM1-like_dom"/>
</dbReference>
<dbReference type="PANTHER" id="PTHR34992:SF5">
    <property type="entry name" value="ANCHORED PROTEIN, PUTATIVE (AFU_ORTHOLOGUE AFUA_6G02800)-RELATED"/>
    <property type="match status" value="1"/>
</dbReference>
<evidence type="ECO:0000256" key="10">
    <source>
        <dbReference type="SAM" id="SignalP"/>
    </source>
</evidence>
<dbReference type="Pfam" id="PF20238">
    <property type="entry name" value="BIM1-like_dom"/>
    <property type="match status" value="1"/>
</dbReference>
<evidence type="ECO:0000256" key="7">
    <source>
        <dbReference type="ARBA" id="ARBA00023288"/>
    </source>
</evidence>